<dbReference type="InterPro" id="IPR001343">
    <property type="entry name" value="Hemolysn_Ca-bd"/>
</dbReference>
<dbReference type="PANTHER" id="PTHR38340">
    <property type="entry name" value="S-LAYER PROTEIN"/>
    <property type="match status" value="1"/>
</dbReference>
<gene>
    <name evidence="3" type="ORF">SAMN05444417_3304</name>
</gene>
<dbReference type="GO" id="GO:0005615">
    <property type="term" value="C:extracellular space"/>
    <property type="evidence" value="ECO:0007669"/>
    <property type="project" value="InterPro"/>
</dbReference>
<dbReference type="OrthoDB" id="7877430at2"/>
<evidence type="ECO:0000313" key="3">
    <source>
        <dbReference type="EMBL" id="SHJ24616.1"/>
    </source>
</evidence>
<protein>
    <submittedName>
        <fullName evidence="3">Hemolysin-type calcium-binding repeat-containing protein</fullName>
    </submittedName>
</protein>
<evidence type="ECO:0000313" key="4">
    <source>
        <dbReference type="Proteomes" id="UP000184292"/>
    </source>
</evidence>
<accession>A0A1M6HR27</accession>
<dbReference type="InterPro" id="IPR018511">
    <property type="entry name" value="Hemolysin-typ_Ca-bd_CS"/>
</dbReference>
<dbReference type="EMBL" id="FQYO01000007">
    <property type="protein sequence ID" value="SHJ24616.1"/>
    <property type="molecule type" value="Genomic_DNA"/>
</dbReference>
<dbReference type="InterPro" id="IPR011049">
    <property type="entry name" value="Serralysin-like_metalloprot_C"/>
</dbReference>
<keyword evidence="2" id="KW-0964">Secreted</keyword>
<evidence type="ECO:0000256" key="2">
    <source>
        <dbReference type="ARBA" id="ARBA00022525"/>
    </source>
</evidence>
<proteinExistence type="predicted"/>
<dbReference type="STRING" id="1447782.SAMN05444417_3304"/>
<dbReference type="SUPFAM" id="SSF51120">
    <property type="entry name" value="beta-Roll"/>
    <property type="match status" value="1"/>
</dbReference>
<dbReference type="Gene3D" id="2.150.10.10">
    <property type="entry name" value="Serralysin-like metalloprotease, C-terminal"/>
    <property type="match status" value="2"/>
</dbReference>
<dbReference type="PANTHER" id="PTHR38340:SF1">
    <property type="entry name" value="S-LAYER PROTEIN"/>
    <property type="match status" value="1"/>
</dbReference>
<organism evidence="3 4">
    <name type="scientific">Wenxinia saemankumensis</name>
    <dbReference type="NCBI Taxonomy" id="1447782"/>
    <lineage>
        <taxon>Bacteria</taxon>
        <taxon>Pseudomonadati</taxon>
        <taxon>Pseudomonadota</taxon>
        <taxon>Alphaproteobacteria</taxon>
        <taxon>Rhodobacterales</taxon>
        <taxon>Roseobacteraceae</taxon>
        <taxon>Wenxinia</taxon>
    </lineage>
</organism>
<dbReference type="InterPro" id="IPR050557">
    <property type="entry name" value="RTX_toxin/Mannuronan_C5-epim"/>
</dbReference>
<dbReference type="RefSeq" id="WP_083601443.1">
    <property type="nucleotide sequence ID" value="NZ_FQYO01000007.1"/>
</dbReference>
<dbReference type="Proteomes" id="UP000184292">
    <property type="component" value="Unassembled WGS sequence"/>
</dbReference>
<evidence type="ECO:0000256" key="1">
    <source>
        <dbReference type="ARBA" id="ARBA00004613"/>
    </source>
</evidence>
<dbReference type="AlphaFoldDB" id="A0A1M6HR27"/>
<dbReference type="Pfam" id="PF00353">
    <property type="entry name" value="HemolysinCabind"/>
    <property type="match status" value="2"/>
</dbReference>
<keyword evidence="4" id="KW-1185">Reference proteome</keyword>
<dbReference type="GO" id="GO:0005509">
    <property type="term" value="F:calcium ion binding"/>
    <property type="evidence" value="ECO:0007669"/>
    <property type="project" value="InterPro"/>
</dbReference>
<comment type="subcellular location">
    <subcellularLocation>
        <location evidence="1">Secreted</location>
    </subcellularLocation>
</comment>
<sequence>MAQVTFGLPVNMYEAKTFQGVVTEATSSLLEITAGFRVAQYYGAFTYDAYGNVYGQVTGYNSIYRGALEYSLEDMEIDAFELAEAVNYGDFEDLYELILGNSDRFRGSDGNDAIRTFEGNDVAYGNRGQDIIELGEGNDQAFGGSGGDDLIGDDGRDKLFGNGGRDSLFGGDGADVLSGGAGADYLDGQEGNDKLLGGKGADVFWFNDDCGRDKILDFKSGVDQIWISPFLRIQSGAESADDFVDTYGKVNRKGDLVLNFGDGDRVILKDGGDMLETIADDLIW</sequence>
<reference evidence="3 4" key="1">
    <citation type="submission" date="2016-11" db="EMBL/GenBank/DDBJ databases">
        <authorList>
            <person name="Jaros S."/>
            <person name="Januszkiewicz K."/>
            <person name="Wedrychowicz H."/>
        </authorList>
    </citation>
    <scope>NUCLEOTIDE SEQUENCE [LARGE SCALE GENOMIC DNA]</scope>
    <source>
        <strain evidence="3 4">DSM 100565</strain>
    </source>
</reference>
<name>A0A1M6HR27_9RHOB</name>
<dbReference type="PRINTS" id="PR00313">
    <property type="entry name" value="CABNDNGRPT"/>
</dbReference>
<dbReference type="PROSITE" id="PS00330">
    <property type="entry name" value="HEMOLYSIN_CALCIUM"/>
    <property type="match status" value="2"/>
</dbReference>